<dbReference type="AlphaFoldDB" id="A0A2H5XFH2"/>
<proteinExistence type="predicted"/>
<dbReference type="InterPro" id="IPR050345">
    <property type="entry name" value="Aliph_Amidase/BUP"/>
</dbReference>
<gene>
    <name evidence="3" type="primary">ramA_2</name>
    <name evidence="3" type="ORF">HRbin17_02459</name>
</gene>
<organism evidence="3 4">
    <name type="scientific">Candidatus Fervidibacter japonicus</name>
    <dbReference type="NCBI Taxonomy" id="2035412"/>
    <lineage>
        <taxon>Bacteria</taxon>
        <taxon>Candidatus Fervidibacterota</taxon>
        <taxon>Candidatus Fervidibacter</taxon>
    </lineage>
</organism>
<dbReference type="GO" id="GO:0016811">
    <property type="term" value="F:hydrolase activity, acting on carbon-nitrogen (but not peptide) bonds, in linear amides"/>
    <property type="evidence" value="ECO:0007669"/>
    <property type="project" value="TreeGrafter"/>
</dbReference>
<dbReference type="CDD" id="cd07197">
    <property type="entry name" value="nitrilase"/>
    <property type="match status" value="1"/>
</dbReference>
<name>A0A2H5XFH2_9BACT</name>
<evidence type="ECO:0000259" key="2">
    <source>
        <dbReference type="PROSITE" id="PS50263"/>
    </source>
</evidence>
<dbReference type="Pfam" id="PF00795">
    <property type="entry name" value="CN_hydrolase"/>
    <property type="match status" value="1"/>
</dbReference>
<dbReference type="PROSITE" id="PS50263">
    <property type="entry name" value="CN_HYDROLASE"/>
    <property type="match status" value="1"/>
</dbReference>
<comment type="caution">
    <text evidence="3">The sequence shown here is derived from an EMBL/GenBank/DDBJ whole genome shotgun (WGS) entry which is preliminary data.</text>
</comment>
<accession>A0A2H5XFH2</accession>
<feature type="domain" description="CN hydrolase" evidence="2">
    <location>
        <begin position="5"/>
        <end position="243"/>
    </location>
</feature>
<evidence type="ECO:0000313" key="4">
    <source>
        <dbReference type="Proteomes" id="UP000236173"/>
    </source>
</evidence>
<keyword evidence="1 3" id="KW-0378">Hydrolase</keyword>
<reference evidence="4" key="1">
    <citation type="submission" date="2017-09" db="EMBL/GenBank/DDBJ databases">
        <title>Metaegenomics of thermophilic ammonia-oxidizing enrichment culture.</title>
        <authorList>
            <person name="Kato S."/>
            <person name="Suzuki K."/>
        </authorList>
    </citation>
    <scope>NUCLEOTIDE SEQUENCE [LARGE SCALE GENOMIC DNA]</scope>
</reference>
<dbReference type="PANTHER" id="PTHR43674">
    <property type="entry name" value="NITRILASE C965.09-RELATED"/>
    <property type="match status" value="1"/>
</dbReference>
<evidence type="ECO:0000256" key="1">
    <source>
        <dbReference type="ARBA" id="ARBA00022801"/>
    </source>
</evidence>
<dbReference type="EMBL" id="BEHT01000043">
    <property type="protein sequence ID" value="GBC99926.1"/>
    <property type="molecule type" value="Genomic_DNA"/>
</dbReference>
<sequence>MADKVFVAVAQMDPQLGAVAENLAKVEAMADEAARQGAQLVVFPECALTGYCFESRAEAMAVAEPQDGRSVRRLTQLCAARNLWLIVGTLERDGERLFNAALLISPDGLHAIYRKVHLPCMGVDRFADGGDRPFAGHATPVGRIGLLICYDAAFPEAARVLALDGVEIVCLPTNWAEGARPVAELVPRTRALENRIYFIAANRVGVEGGFTFIGMSQIAAPSGAWLACEHAPTETLLLAELDLTEARRKRLVHVPGRYEVDRINDRRPAFYKRLVALDTC</sequence>
<dbReference type="EC" id="3.5.1.100" evidence="3"/>
<protein>
    <submittedName>
        <fullName evidence="3">(R)-stereoselective amidase</fullName>
        <ecNumber evidence="3">3.5.1.100</ecNumber>
    </submittedName>
</protein>
<dbReference type="Gene3D" id="3.60.110.10">
    <property type="entry name" value="Carbon-nitrogen hydrolase"/>
    <property type="match status" value="1"/>
</dbReference>
<dbReference type="InterPro" id="IPR003010">
    <property type="entry name" value="C-N_Hydrolase"/>
</dbReference>
<evidence type="ECO:0000313" key="3">
    <source>
        <dbReference type="EMBL" id="GBC99926.1"/>
    </source>
</evidence>
<dbReference type="PANTHER" id="PTHR43674:SF2">
    <property type="entry name" value="BETA-UREIDOPROPIONASE"/>
    <property type="match status" value="1"/>
</dbReference>
<dbReference type="SUPFAM" id="SSF56317">
    <property type="entry name" value="Carbon-nitrogen hydrolase"/>
    <property type="match status" value="1"/>
</dbReference>
<dbReference type="InterPro" id="IPR036526">
    <property type="entry name" value="C-N_Hydrolase_sf"/>
</dbReference>
<dbReference type="Proteomes" id="UP000236173">
    <property type="component" value="Unassembled WGS sequence"/>
</dbReference>